<dbReference type="SUPFAM" id="SSF52096">
    <property type="entry name" value="ClpP/crotonase"/>
    <property type="match status" value="1"/>
</dbReference>
<dbReference type="Proteomes" id="UP000677265">
    <property type="component" value="Unassembled WGS sequence"/>
</dbReference>
<reference evidence="4" key="1">
    <citation type="submission" date="2021-05" db="EMBL/GenBank/DDBJ databases">
        <title>Novel Bacillus species.</title>
        <authorList>
            <person name="Liu G."/>
        </authorList>
    </citation>
    <scope>NUCLEOTIDE SEQUENCE</scope>
    <source>
        <strain evidence="4 6">FJAT-50051</strain>
    </source>
</reference>
<keyword evidence="2" id="KW-0456">Lyase</keyword>
<dbReference type="CDD" id="cd06558">
    <property type="entry name" value="crotonase-like"/>
    <property type="match status" value="1"/>
</dbReference>
<gene>
    <name evidence="5" type="ORF">KHB02_019480</name>
    <name evidence="4" type="ORF">KHB02_30910</name>
</gene>
<protein>
    <submittedName>
        <fullName evidence="4">Enoyl-CoA hydratase</fullName>
    </submittedName>
</protein>
<dbReference type="GO" id="GO:0016836">
    <property type="term" value="F:hydro-lyase activity"/>
    <property type="evidence" value="ECO:0007669"/>
    <property type="project" value="UniProtKB-ARBA"/>
</dbReference>
<dbReference type="GO" id="GO:0006635">
    <property type="term" value="P:fatty acid beta-oxidation"/>
    <property type="evidence" value="ECO:0007669"/>
    <property type="project" value="TreeGrafter"/>
</dbReference>
<accession>A0A942T443</accession>
<name>A0A942T443_9BACI</name>
<dbReference type="PROSITE" id="PS00166">
    <property type="entry name" value="ENOYL_COA_HYDRATASE"/>
    <property type="match status" value="1"/>
</dbReference>
<evidence type="ECO:0000313" key="5">
    <source>
        <dbReference type="EMBL" id="MCH6267706.1"/>
    </source>
</evidence>
<dbReference type="EMBL" id="JAGYPE020000041">
    <property type="protein sequence ID" value="MCH6267706.1"/>
    <property type="molecule type" value="Genomic_DNA"/>
</dbReference>
<comment type="similarity">
    <text evidence="1 3">Belongs to the enoyl-CoA hydratase/isomerase family.</text>
</comment>
<dbReference type="Pfam" id="PF00378">
    <property type="entry name" value="ECH_1"/>
    <property type="match status" value="1"/>
</dbReference>
<dbReference type="EMBL" id="JAGYPE010000006">
    <property type="protein sequence ID" value="MBS4185802.1"/>
    <property type="molecule type" value="Genomic_DNA"/>
</dbReference>
<dbReference type="Gene3D" id="1.10.12.10">
    <property type="entry name" value="Lyase 2-enoyl-coa Hydratase, Chain A, domain 2"/>
    <property type="match status" value="1"/>
</dbReference>
<dbReference type="InterPro" id="IPR001753">
    <property type="entry name" value="Enoyl-CoA_hydra/iso"/>
</dbReference>
<evidence type="ECO:0000256" key="3">
    <source>
        <dbReference type="RuleBase" id="RU003707"/>
    </source>
</evidence>
<dbReference type="FunFam" id="1.10.12.10:FF:000001">
    <property type="entry name" value="Probable enoyl-CoA hydratase, mitochondrial"/>
    <property type="match status" value="1"/>
</dbReference>
<sequence length="260" mass="27841">MNTQLVKLEKSDHIAIVTIDNPPLNVLSGQVTSELKTVFDDIASDHDIVVVILTGAGSRAFMAGADIKEFPQSIGKAGMKDRVLEQHAVFNQIDFLPKPTIAVLNGLTFGGGCELAITCDIRIAEEHAQLGLPEIKLGIFPGGGGTQRLPRIVGEAKAKELMFVGDPISAHEAVKLGLVNKVVATGQGMNAALAMAKKISGYSLQALSRIKKAVDEGTNMEFHAGIEREAELFGEVFLTEDVKEGVSAFIEKRKPVFAHK</sequence>
<proteinExistence type="inferred from homology"/>
<dbReference type="InterPro" id="IPR014748">
    <property type="entry name" value="Enoyl-CoA_hydra_C"/>
</dbReference>
<keyword evidence="6" id="KW-1185">Reference proteome</keyword>
<comment type="caution">
    <text evidence="4">The sequence shown here is derived from an EMBL/GenBank/DDBJ whole genome shotgun (WGS) entry which is preliminary data.</text>
</comment>
<evidence type="ECO:0000256" key="2">
    <source>
        <dbReference type="ARBA" id="ARBA00023239"/>
    </source>
</evidence>
<dbReference type="AlphaFoldDB" id="A0A942T443"/>
<evidence type="ECO:0000256" key="1">
    <source>
        <dbReference type="ARBA" id="ARBA00005254"/>
    </source>
</evidence>
<dbReference type="InterPro" id="IPR018376">
    <property type="entry name" value="Enoyl-CoA_hyd/isom_CS"/>
</dbReference>
<dbReference type="RefSeq" id="WP_213145622.1">
    <property type="nucleotide sequence ID" value="NZ_JAGYPE020000041.1"/>
</dbReference>
<dbReference type="Gene3D" id="3.90.226.10">
    <property type="entry name" value="2-enoyl-CoA Hydratase, Chain A, domain 1"/>
    <property type="match status" value="1"/>
</dbReference>
<dbReference type="FunFam" id="3.90.226.10:FF:000009">
    <property type="entry name" value="Carnitinyl-CoA dehydratase"/>
    <property type="match status" value="1"/>
</dbReference>
<dbReference type="PANTHER" id="PTHR11941:SF54">
    <property type="entry name" value="ENOYL-COA HYDRATASE, MITOCHONDRIAL"/>
    <property type="match status" value="1"/>
</dbReference>
<evidence type="ECO:0000313" key="6">
    <source>
        <dbReference type="Proteomes" id="UP000677265"/>
    </source>
</evidence>
<evidence type="ECO:0000313" key="4">
    <source>
        <dbReference type="EMBL" id="MBS4185802.1"/>
    </source>
</evidence>
<organism evidence="4">
    <name type="scientific">Neobacillus citreus</name>
    <dbReference type="NCBI Taxonomy" id="2833578"/>
    <lineage>
        <taxon>Bacteria</taxon>
        <taxon>Bacillati</taxon>
        <taxon>Bacillota</taxon>
        <taxon>Bacilli</taxon>
        <taxon>Bacillales</taxon>
        <taxon>Bacillaceae</taxon>
        <taxon>Neobacillus</taxon>
    </lineage>
</organism>
<dbReference type="InterPro" id="IPR029045">
    <property type="entry name" value="ClpP/crotonase-like_dom_sf"/>
</dbReference>
<dbReference type="PANTHER" id="PTHR11941">
    <property type="entry name" value="ENOYL-COA HYDRATASE-RELATED"/>
    <property type="match status" value="1"/>
</dbReference>